<feature type="domain" description="U3 small nucleolar RNA-associated protein 6 N-terminal" evidence="6">
    <location>
        <begin position="9"/>
        <end position="91"/>
    </location>
</feature>
<dbReference type="Pfam" id="PF24892">
    <property type="entry name" value="UTP6_C"/>
    <property type="match status" value="1"/>
</dbReference>
<evidence type="ECO:0000313" key="10">
    <source>
        <dbReference type="Proteomes" id="UP000009046"/>
    </source>
</evidence>
<reference evidence="8" key="2">
    <citation type="submission" date="2007-04" db="EMBL/GenBank/DDBJ databases">
        <title>The genome of the human body louse.</title>
        <authorList>
            <consortium name="The Human Body Louse Genome Consortium"/>
            <person name="Kirkness E."/>
            <person name="Walenz B."/>
            <person name="Hass B."/>
            <person name="Bruggner R."/>
            <person name="Strausberg R."/>
        </authorList>
    </citation>
    <scope>NUCLEOTIDE SEQUENCE</scope>
    <source>
        <strain evidence="8">USDA</strain>
    </source>
</reference>
<dbReference type="AlphaFoldDB" id="E0W1D1"/>
<sequence>MAEFVEFRCEEWVGEVDVMKKLNLFEPHEIKSLVTKRRELEYKIERRKKSKEDYLKYIQYEVDLLKIITARRKKSGIKTGEKSIESQIVNRIIKLFKQVIFRHPSDIKLWMSLFKFCKDAKKHSVASKMLTKMLQIHSNNEELWIYASDWELEHSNSFENARNFLTKGLRHHPSSELLYMELFKLELMHMTNQIKIKEIKLKNDDYQPNEITENIINGKIVEIVFNTAVKAIENIDFKVKLLKLCKGVSNIEDMILQSLIQNHPFEELTWYTIAKKEYLGKKCNWKVLIGKDDDGEEIEESEDKETESLKNRIERVLEIYKESLKKLNTDKMWEYYLSHLHKICNANYLNSELRDFTYKIFIEGMKDGLEVNKVSEENFMKWIEIMKKFNRECDELEEVYLNGVEKHPKSLTLWFEYLRFTLCKNDEEKGEKVFKKAIKYLPEEVSLWELMIEYLKLSESHKTEEIFMEGIGMGGQVSTYLKPLYLKWVVEKKGIEEGRKIFQAAEFQHPPCLKLYKTMCDLESDEKNFSSSHIRKCHDLACLYFGRDNPSVWLDSIKWELVKGDVTKVHEIHRRALNSLKPEMTDKFLTEYNFIKINL</sequence>
<reference evidence="8" key="1">
    <citation type="submission" date="2007-04" db="EMBL/GenBank/DDBJ databases">
        <title>Annotation of Pediculus humanus corporis strain USDA.</title>
        <authorList>
            <person name="Kirkness E."/>
            <person name="Hannick L."/>
            <person name="Hass B."/>
            <person name="Bruggner R."/>
            <person name="Lawson D."/>
            <person name="Bidwell S."/>
            <person name="Joardar V."/>
            <person name="Caler E."/>
            <person name="Walenz B."/>
            <person name="Inman J."/>
            <person name="Schobel S."/>
            <person name="Galinsky K."/>
            <person name="Amedeo P."/>
            <person name="Strausberg R."/>
        </authorList>
    </citation>
    <scope>NUCLEOTIDE SEQUENCE</scope>
    <source>
        <strain evidence="8">USDA</strain>
    </source>
</reference>
<accession>E0W1D1</accession>
<evidence type="ECO:0000313" key="9">
    <source>
        <dbReference type="EnsemblMetazoa" id="PHUM574600-PA"/>
    </source>
</evidence>
<dbReference type="InterPro" id="IPR056907">
    <property type="entry name" value="UTP6_C"/>
</dbReference>
<dbReference type="PANTHER" id="PTHR23271">
    <property type="entry name" value="HEPATOCELLULAR CARCINOMA-ASSOCIATED ANTIGEN 66"/>
    <property type="match status" value="1"/>
</dbReference>
<dbReference type="VEuPathDB" id="VectorBase:PHUM574600"/>
<dbReference type="GO" id="GO:0030515">
    <property type="term" value="F:snoRNA binding"/>
    <property type="evidence" value="ECO:0007669"/>
    <property type="project" value="InterPro"/>
</dbReference>
<dbReference type="InParanoid" id="E0W1D1"/>
<dbReference type="EMBL" id="DS235869">
    <property type="protein sequence ID" value="EEB19437.1"/>
    <property type="molecule type" value="Genomic_DNA"/>
</dbReference>
<evidence type="ECO:0000259" key="7">
    <source>
        <dbReference type="Pfam" id="PF24892"/>
    </source>
</evidence>
<dbReference type="KEGG" id="phu:Phum_PHUM574600"/>
<comment type="subcellular location">
    <subcellularLocation>
        <location evidence="1">Nucleus</location>
        <location evidence="1">Nucleolus</location>
    </subcellularLocation>
</comment>
<dbReference type="SMART" id="SM00386">
    <property type="entry name" value="HAT"/>
    <property type="match status" value="7"/>
</dbReference>
<organism>
    <name type="scientific">Pediculus humanus subsp. corporis</name>
    <name type="common">Body louse</name>
    <dbReference type="NCBI Taxonomy" id="121224"/>
    <lineage>
        <taxon>Eukaryota</taxon>
        <taxon>Metazoa</taxon>
        <taxon>Ecdysozoa</taxon>
        <taxon>Arthropoda</taxon>
        <taxon>Hexapoda</taxon>
        <taxon>Insecta</taxon>
        <taxon>Pterygota</taxon>
        <taxon>Neoptera</taxon>
        <taxon>Paraneoptera</taxon>
        <taxon>Psocodea</taxon>
        <taxon>Troctomorpha</taxon>
        <taxon>Phthiraptera</taxon>
        <taxon>Anoplura</taxon>
        <taxon>Pediculidae</taxon>
        <taxon>Pediculus</taxon>
    </lineage>
</organism>
<dbReference type="HOGENOM" id="CLU_026025_2_0_1"/>
<name>E0W1D1_PEDHC</name>
<dbReference type="FunCoup" id="E0W1D1">
    <property type="interactions" value="1319"/>
</dbReference>
<evidence type="ECO:0000256" key="1">
    <source>
        <dbReference type="ARBA" id="ARBA00004604"/>
    </source>
</evidence>
<dbReference type="Gene3D" id="1.25.40.10">
    <property type="entry name" value="Tetratricopeptide repeat domain"/>
    <property type="match status" value="3"/>
</dbReference>
<dbReference type="InterPro" id="IPR003107">
    <property type="entry name" value="HAT"/>
</dbReference>
<dbReference type="GeneID" id="8234959"/>
<dbReference type="Proteomes" id="UP000009046">
    <property type="component" value="Unassembled WGS sequence"/>
</dbReference>
<evidence type="ECO:0000256" key="3">
    <source>
        <dbReference type="ARBA" id="ARBA00022552"/>
    </source>
</evidence>
<keyword evidence="5" id="KW-0539">Nucleus</keyword>
<dbReference type="InterPro" id="IPR013949">
    <property type="entry name" value="Utp6"/>
</dbReference>
<proteinExistence type="inferred from homology"/>
<dbReference type="GO" id="GO:0034388">
    <property type="term" value="C:Pwp2p-containing subcomplex of 90S preribosome"/>
    <property type="evidence" value="ECO:0007669"/>
    <property type="project" value="TreeGrafter"/>
</dbReference>
<evidence type="ECO:0000256" key="2">
    <source>
        <dbReference type="ARBA" id="ARBA00010734"/>
    </source>
</evidence>
<dbReference type="SUPFAM" id="SSF48452">
    <property type="entry name" value="TPR-like"/>
    <property type="match status" value="2"/>
</dbReference>
<keyword evidence="10" id="KW-1185">Reference proteome</keyword>
<dbReference type="GO" id="GO:0000462">
    <property type="term" value="P:maturation of SSU-rRNA from tricistronic rRNA transcript (SSU-rRNA, 5.8S rRNA, LSU-rRNA)"/>
    <property type="evidence" value="ECO:0007669"/>
    <property type="project" value="InterPro"/>
</dbReference>
<dbReference type="RefSeq" id="XP_002432175.1">
    <property type="nucleotide sequence ID" value="XM_002432130.1"/>
</dbReference>
<dbReference type="InterPro" id="IPR011990">
    <property type="entry name" value="TPR-like_helical_dom_sf"/>
</dbReference>
<evidence type="ECO:0000256" key="4">
    <source>
        <dbReference type="ARBA" id="ARBA00022737"/>
    </source>
</evidence>
<dbReference type="PANTHER" id="PTHR23271:SF1">
    <property type="entry name" value="U3 SMALL NUCLEOLAR RNA-ASSOCIATED PROTEIN 6 HOMOLOG"/>
    <property type="match status" value="1"/>
</dbReference>
<dbReference type="OrthoDB" id="28112at2759"/>
<feature type="domain" description="U3 small nucleolar RNA-associated protein 6 homolog C-terminal" evidence="7">
    <location>
        <begin position="314"/>
        <end position="580"/>
    </location>
</feature>
<keyword evidence="3" id="KW-0698">rRNA processing</keyword>
<dbReference type="STRING" id="121224.E0W1D1"/>
<comment type="similarity">
    <text evidence="2">Belongs to the UTP6 family.</text>
</comment>
<dbReference type="InterPro" id="IPR055347">
    <property type="entry name" value="UTP6_N"/>
</dbReference>
<dbReference type="EnsemblMetazoa" id="PHUM574600-RA">
    <property type="protein sequence ID" value="PHUM574600-PA"/>
    <property type="gene ID" value="PHUM574600"/>
</dbReference>
<dbReference type="Pfam" id="PF08640">
    <property type="entry name" value="U3_assoc_6"/>
    <property type="match status" value="1"/>
</dbReference>
<dbReference type="CTD" id="8234959"/>
<protein>
    <submittedName>
        <fullName evidence="8">Hepatocellular carcinoma-associated antigen, putative</fullName>
    </submittedName>
</protein>
<gene>
    <name evidence="9" type="primary">8234959</name>
    <name evidence="8" type="ORF">Phum_PHUM574600</name>
</gene>
<keyword evidence="4" id="KW-0677">Repeat</keyword>
<dbReference type="EMBL" id="AAZO01006988">
    <property type="status" value="NOT_ANNOTATED_CDS"/>
    <property type="molecule type" value="Genomic_DNA"/>
</dbReference>
<evidence type="ECO:0000256" key="5">
    <source>
        <dbReference type="ARBA" id="ARBA00023242"/>
    </source>
</evidence>
<dbReference type="OMA" id="CKQWNAK"/>
<evidence type="ECO:0000259" key="6">
    <source>
        <dbReference type="Pfam" id="PF08640"/>
    </source>
</evidence>
<reference evidence="9" key="3">
    <citation type="submission" date="2020-05" db="UniProtKB">
        <authorList>
            <consortium name="EnsemblMetazoa"/>
        </authorList>
    </citation>
    <scope>IDENTIFICATION</scope>
    <source>
        <strain evidence="9">USDA</strain>
    </source>
</reference>
<dbReference type="GO" id="GO:0032040">
    <property type="term" value="C:small-subunit processome"/>
    <property type="evidence" value="ECO:0007669"/>
    <property type="project" value="TreeGrafter"/>
</dbReference>
<evidence type="ECO:0000313" key="8">
    <source>
        <dbReference type="EMBL" id="EEB19437.1"/>
    </source>
</evidence>
<dbReference type="eggNOG" id="KOG2396">
    <property type="taxonomic scope" value="Eukaryota"/>
</dbReference>